<dbReference type="Proteomes" id="UP001162483">
    <property type="component" value="Unassembled WGS sequence"/>
</dbReference>
<name>A0ABN9EEV1_9NEOB</name>
<proteinExistence type="predicted"/>
<evidence type="ECO:0000313" key="2">
    <source>
        <dbReference type="Proteomes" id="UP001162483"/>
    </source>
</evidence>
<reference evidence="1" key="1">
    <citation type="submission" date="2023-05" db="EMBL/GenBank/DDBJ databases">
        <authorList>
            <person name="Stuckert A."/>
        </authorList>
    </citation>
    <scope>NUCLEOTIDE SEQUENCE</scope>
</reference>
<keyword evidence="2" id="KW-1185">Reference proteome</keyword>
<dbReference type="EMBL" id="CATNWA010015347">
    <property type="protein sequence ID" value="CAI9582246.1"/>
    <property type="molecule type" value="Genomic_DNA"/>
</dbReference>
<evidence type="ECO:0000313" key="1">
    <source>
        <dbReference type="EMBL" id="CAI9582246.1"/>
    </source>
</evidence>
<gene>
    <name evidence="1" type="ORF">SPARVUS_LOCUS9632921</name>
</gene>
<protein>
    <submittedName>
        <fullName evidence="1">Uncharacterized protein</fullName>
    </submittedName>
</protein>
<accession>A0ABN9EEV1</accession>
<sequence length="70" mass="8060">MSIVYNGWLHVMPFFVYNYVSCDWSRQSHDTDRANHIPSVSCDLLCPITANHSKNLNESVSFSSNDCNYQ</sequence>
<organism evidence="1 2">
    <name type="scientific">Staurois parvus</name>
    <dbReference type="NCBI Taxonomy" id="386267"/>
    <lineage>
        <taxon>Eukaryota</taxon>
        <taxon>Metazoa</taxon>
        <taxon>Chordata</taxon>
        <taxon>Craniata</taxon>
        <taxon>Vertebrata</taxon>
        <taxon>Euteleostomi</taxon>
        <taxon>Amphibia</taxon>
        <taxon>Batrachia</taxon>
        <taxon>Anura</taxon>
        <taxon>Neobatrachia</taxon>
        <taxon>Ranoidea</taxon>
        <taxon>Ranidae</taxon>
        <taxon>Staurois</taxon>
    </lineage>
</organism>
<comment type="caution">
    <text evidence="1">The sequence shown here is derived from an EMBL/GenBank/DDBJ whole genome shotgun (WGS) entry which is preliminary data.</text>
</comment>